<evidence type="ECO:0000313" key="1">
    <source>
        <dbReference type="Proteomes" id="UP000050795"/>
    </source>
</evidence>
<dbReference type="Proteomes" id="UP000050795">
    <property type="component" value="Unassembled WGS sequence"/>
</dbReference>
<keyword evidence="1" id="KW-1185">Reference proteome</keyword>
<protein>
    <submittedName>
        <fullName evidence="2">Uncharacterized protein</fullName>
    </submittedName>
</protein>
<reference evidence="2" key="2">
    <citation type="submission" date="2023-11" db="UniProtKB">
        <authorList>
            <consortium name="WormBaseParasite"/>
        </authorList>
    </citation>
    <scope>IDENTIFICATION</scope>
</reference>
<proteinExistence type="predicted"/>
<accession>A0AA85JW47</accession>
<dbReference type="WBParaSite" id="TREG1_45370.1">
    <property type="protein sequence ID" value="TREG1_45370.1"/>
    <property type="gene ID" value="TREG1_45370"/>
</dbReference>
<sequence>MFYFCLVKYPTRLSVCLVLIYILSVCLGTSEDIRSKKKSGKPMLFSVSLDLNFICVEVASHCPFEGNIESL</sequence>
<reference evidence="1" key="1">
    <citation type="submission" date="2022-06" db="EMBL/GenBank/DDBJ databases">
        <authorList>
            <person name="Berger JAMES D."/>
            <person name="Berger JAMES D."/>
        </authorList>
    </citation>
    <scope>NUCLEOTIDE SEQUENCE [LARGE SCALE GENOMIC DNA]</scope>
</reference>
<organism evidence="1 2">
    <name type="scientific">Trichobilharzia regenti</name>
    <name type="common">Nasal bird schistosome</name>
    <dbReference type="NCBI Taxonomy" id="157069"/>
    <lineage>
        <taxon>Eukaryota</taxon>
        <taxon>Metazoa</taxon>
        <taxon>Spiralia</taxon>
        <taxon>Lophotrochozoa</taxon>
        <taxon>Platyhelminthes</taxon>
        <taxon>Trematoda</taxon>
        <taxon>Digenea</taxon>
        <taxon>Strigeidida</taxon>
        <taxon>Schistosomatoidea</taxon>
        <taxon>Schistosomatidae</taxon>
        <taxon>Trichobilharzia</taxon>
    </lineage>
</organism>
<dbReference type="AlphaFoldDB" id="A0AA85JW47"/>
<name>A0AA85JW47_TRIRE</name>
<evidence type="ECO:0000313" key="2">
    <source>
        <dbReference type="WBParaSite" id="TREG1_45370.1"/>
    </source>
</evidence>